<accession>A0AAP5MB78</accession>
<reference evidence="3" key="1">
    <citation type="journal article" date="2021" name="Science">
        <title>Hunting the eagle killer: A cyanobacterial neurotoxin causes vacuolar myelinopathy.</title>
        <authorList>
            <person name="Breinlinger S."/>
            <person name="Phillips T.J."/>
            <person name="Haram B.N."/>
            <person name="Mares J."/>
            <person name="Martinez Yerena J.A."/>
            <person name="Hrouzek P."/>
            <person name="Sobotka R."/>
            <person name="Henderson W.M."/>
            <person name="Schmieder P."/>
            <person name="Williams S.M."/>
            <person name="Lauderdale J.D."/>
            <person name="Wilde H.D."/>
            <person name="Gerrin W."/>
            <person name="Kust A."/>
            <person name="Washington J.W."/>
            <person name="Wagner C."/>
            <person name="Geier B."/>
            <person name="Liebeke M."/>
            <person name="Enke H."/>
            <person name="Niedermeyer T.H.J."/>
            <person name="Wilde S.B."/>
        </authorList>
    </citation>
    <scope>NUCLEOTIDE SEQUENCE [LARGE SCALE GENOMIC DNA]</scope>
    <source>
        <strain evidence="3">Thurmond2011</strain>
    </source>
</reference>
<name>A0AAP5MB78_9CYAN</name>
<dbReference type="AlphaFoldDB" id="A0AAP5MB78"/>
<feature type="region of interest" description="Disordered" evidence="1">
    <location>
        <begin position="70"/>
        <end position="103"/>
    </location>
</feature>
<evidence type="ECO:0000256" key="1">
    <source>
        <dbReference type="SAM" id="MobiDB-lite"/>
    </source>
</evidence>
<protein>
    <submittedName>
        <fullName evidence="2">Uncharacterized protein</fullName>
    </submittedName>
</protein>
<dbReference type="EMBL" id="JAALHA020000008">
    <property type="protein sequence ID" value="MDR9896494.1"/>
    <property type="molecule type" value="Genomic_DNA"/>
</dbReference>
<keyword evidence="3" id="KW-1185">Reference proteome</keyword>
<comment type="caution">
    <text evidence="2">The sequence shown here is derived from an EMBL/GenBank/DDBJ whole genome shotgun (WGS) entry which is preliminary data.</text>
</comment>
<dbReference type="Proteomes" id="UP000667802">
    <property type="component" value="Unassembled WGS sequence"/>
</dbReference>
<dbReference type="RefSeq" id="WP_208350604.1">
    <property type="nucleotide sequence ID" value="NZ_JAALHA020000008.1"/>
</dbReference>
<evidence type="ECO:0000313" key="3">
    <source>
        <dbReference type="Proteomes" id="UP000667802"/>
    </source>
</evidence>
<sequence>MAKIQDEQFLHSDLILYTEPELYDAEEQRETQTRNKSNDLIFSEVGLNITHYSKKESEIEVVSVVSEKPLSPVLPPTQTAESSAKTSQNRTYGFRRCGRLSEY</sequence>
<organism evidence="2 3">
    <name type="scientific">Aetokthonos hydrillicola Thurmond2011</name>
    <dbReference type="NCBI Taxonomy" id="2712845"/>
    <lineage>
        <taxon>Bacteria</taxon>
        <taxon>Bacillati</taxon>
        <taxon>Cyanobacteriota</taxon>
        <taxon>Cyanophyceae</taxon>
        <taxon>Nostocales</taxon>
        <taxon>Hapalosiphonaceae</taxon>
        <taxon>Aetokthonos</taxon>
    </lineage>
</organism>
<evidence type="ECO:0000313" key="2">
    <source>
        <dbReference type="EMBL" id="MDR9896494.1"/>
    </source>
</evidence>
<feature type="compositionally biased region" description="Polar residues" evidence="1">
    <location>
        <begin position="76"/>
        <end position="91"/>
    </location>
</feature>
<gene>
    <name evidence="2" type="ORF">G7B40_018290</name>
</gene>
<proteinExistence type="predicted"/>